<dbReference type="OrthoDB" id="9814826at2"/>
<keyword evidence="5" id="KW-1185">Reference proteome</keyword>
<evidence type="ECO:0000259" key="2">
    <source>
        <dbReference type="PROSITE" id="PS51384"/>
    </source>
</evidence>
<organism evidence="3 5">
    <name type="scientific">Paracoccus halophilus</name>
    <dbReference type="NCBI Taxonomy" id="376733"/>
    <lineage>
        <taxon>Bacteria</taxon>
        <taxon>Pseudomonadati</taxon>
        <taxon>Pseudomonadota</taxon>
        <taxon>Alphaproteobacteria</taxon>
        <taxon>Rhodobacterales</taxon>
        <taxon>Paracoccaceae</taxon>
        <taxon>Paracoccus</taxon>
    </lineage>
</organism>
<reference evidence="4 6" key="3">
    <citation type="submission" date="2016-10" db="EMBL/GenBank/DDBJ databases">
        <authorList>
            <person name="de Groot N.N."/>
        </authorList>
    </citation>
    <scope>NUCLEOTIDE SEQUENCE [LARGE SCALE GENOMIC DNA]</scope>
    <source>
        <strain evidence="4 6">CGMCC 1.6117</strain>
    </source>
</reference>
<dbReference type="SUPFAM" id="SSF63380">
    <property type="entry name" value="Riboflavin synthase domain-like"/>
    <property type="match status" value="1"/>
</dbReference>
<dbReference type="InterPro" id="IPR017938">
    <property type="entry name" value="Riboflavin_synthase-like_b-brl"/>
</dbReference>
<evidence type="ECO:0000313" key="6">
    <source>
        <dbReference type="Proteomes" id="UP000182312"/>
    </source>
</evidence>
<dbReference type="STRING" id="376733.SAMN04487972_102270"/>
<dbReference type="InterPro" id="IPR039261">
    <property type="entry name" value="FNR_nucleotide-bd"/>
</dbReference>
<dbReference type="InterPro" id="IPR039374">
    <property type="entry name" value="SIP_fam"/>
</dbReference>
<evidence type="ECO:0000313" key="5">
    <source>
        <dbReference type="Proteomes" id="UP000029846"/>
    </source>
</evidence>
<dbReference type="CDD" id="cd06193">
    <property type="entry name" value="siderophore_interacting"/>
    <property type="match status" value="1"/>
</dbReference>
<reference evidence="3 5" key="2">
    <citation type="submission" date="2014-10" db="EMBL/GenBank/DDBJ databases">
        <title>Paracoccus sanguinis sp. nov., isolated from clinical specimens of New York State patients.</title>
        <authorList>
            <person name="Mingle L.A."/>
            <person name="Cole J.A."/>
            <person name="Lapierre P."/>
            <person name="Musser K.A."/>
        </authorList>
    </citation>
    <scope>NUCLEOTIDE SEQUENCE [LARGE SCALE GENOMIC DNA]</scope>
    <source>
        <strain evidence="3 5">JCM 14014</strain>
    </source>
</reference>
<accession>A0A099F7K5</accession>
<dbReference type="EMBL" id="FOJO01000002">
    <property type="protein sequence ID" value="SFA42219.1"/>
    <property type="molecule type" value="Genomic_DNA"/>
</dbReference>
<comment type="similarity">
    <text evidence="1">Belongs to the SIP oxidoreductase family.</text>
</comment>
<dbReference type="EMBL" id="JRKN01000001">
    <property type="protein sequence ID" value="KGJ06680.1"/>
    <property type="molecule type" value="Genomic_DNA"/>
</dbReference>
<dbReference type="RefSeq" id="WP_036737808.1">
    <property type="nucleotide sequence ID" value="NZ_FOJO01000002.1"/>
</dbReference>
<dbReference type="InterPro" id="IPR007037">
    <property type="entry name" value="SIP_rossman_dom"/>
</dbReference>
<feature type="domain" description="FAD-binding FR-type" evidence="2">
    <location>
        <begin position="128"/>
        <end position="234"/>
    </location>
</feature>
<evidence type="ECO:0000313" key="4">
    <source>
        <dbReference type="EMBL" id="SFA42219.1"/>
    </source>
</evidence>
<dbReference type="PANTHER" id="PTHR30157:SF0">
    <property type="entry name" value="NADPH-DEPENDENT FERRIC-CHELATE REDUCTASE"/>
    <property type="match status" value="1"/>
</dbReference>
<dbReference type="Pfam" id="PF04954">
    <property type="entry name" value="SIP"/>
    <property type="match status" value="1"/>
</dbReference>
<reference evidence="3 5" key="1">
    <citation type="submission" date="2014-09" db="EMBL/GenBank/DDBJ databases">
        <authorList>
            <person name="McGinnis J.M."/>
            <person name="Wolfgang W.J."/>
        </authorList>
    </citation>
    <scope>NUCLEOTIDE SEQUENCE [LARGE SCALE GENOMIC DNA]</scope>
    <source>
        <strain evidence="3 5">JCM 14014</strain>
    </source>
</reference>
<dbReference type="AlphaFoldDB" id="A0A099F7K5"/>
<sequence length="349" mass="38398">MRHDPAPPLQSEAALPGLPFERIDALLRSEAEEHGLMLRSGHGHSTWCQVDGGEFGARVGPEGSVLYVRAHDRDWLFTLQEAMTCHLIGIDPDLAPLLRWSGLPRMGELPPNFSFARVESLSPAGRYFLRLRLRGDNLDRLARDMIHFRLILPPPGDPQPEWPMTGANGQTVWPRGDKALHRPAYTVRAIDAAAGWLETDIFIHDGGRVCDWARNAAPGIRVGLTGPGGGGVPLAPRLLIGGDETAYPALARIIEAQPPETCGDCWLFGDAEDYPLPRHDGIRMIRAPRGEAELAAQLTRQGTTAARIWLATEKSRIAPLRKAIFEHLAIPKQRAHLAAYWIAGDPARQ</sequence>
<evidence type="ECO:0000313" key="3">
    <source>
        <dbReference type="EMBL" id="KGJ06680.1"/>
    </source>
</evidence>
<dbReference type="InterPro" id="IPR013113">
    <property type="entry name" value="SIP_FAD-bd"/>
</dbReference>
<evidence type="ECO:0000256" key="1">
    <source>
        <dbReference type="ARBA" id="ARBA00035644"/>
    </source>
</evidence>
<dbReference type="Gene3D" id="3.40.50.80">
    <property type="entry name" value="Nucleotide-binding domain of ferredoxin-NADP reductase (FNR) module"/>
    <property type="match status" value="1"/>
</dbReference>
<dbReference type="Proteomes" id="UP000182312">
    <property type="component" value="Unassembled WGS sequence"/>
</dbReference>
<dbReference type="Proteomes" id="UP000029846">
    <property type="component" value="Unassembled WGS sequence"/>
</dbReference>
<protein>
    <submittedName>
        <fullName evidence="4">NADPH-dependent ferric siderophore reductase, contains FAD-binding and SIP domains</fullName>
    </submittedName>
</protein>
<dbReference type="PROSITE" id="PS51384">
    <property type="entry name" value="FAD_FR"/>
    <property type="match status" value="1"/>
</dbReference>
<dbReference type="GO" id="GO:0016491">
    <property type="term" value="F:oxidoreductase activity"/>
    <property type="evidence" value="ECO:0007669"/>
    <property type="project" value="InterPro"/>
</dbReference>
<dbReference type="eggNOG" id="COG2375">
    <property type="taxonomic scope" value="Bacteria"/>
</dbReference>
<dbReference type="PANTHER" id="PTHR30157">
    <property type="entry name" value="FERRIC REDUCTASE, NADPH-DEPENDENT"/>
    <property type="match status" value="1"/>
</dbReference>
<dbReference type="InterPro" id="IPR017927">
    <property type="entry name" value="FAD-bd_FR_type"/>
</dbReference>
<name>A0A099F7K5_9RHOB</name>
<gene>
    <name evidence="3" type="ORF">IT41_00440</name>
    <name evidence="4" type="ORF">SAMN04487972_102270</name>
</gene>
<dbReference type="Gene3D" id="2.40.30.10">
    <property type="entry name" value="Translation factors"/>
    <property type="match status" value="1"/>
</dbReference>
<dbReference type="Pfam" id="PF08021">
    <property type="entry name" value="FAD_binding_9"/>
    <property type="match status" value="1"/>
</dbReference>
<proteinExistence type="inferred from homology"/>